<protein>
    <submittedName>
        <fullName evidence="1">Helix-hairpin-helix domain-containing protein</fullName>
    </submittedName>
</protein>
<comment type="caution">
    <text evidence="1">The sequence shown here is derived from an EMBL/GenBank/DDBJ whole genome shotgun (WGS) entry which is preliminary data.</text>
</comment>
<accession>A0ABT0HIB8</accession>
<dbReference type="Proteomes" id="UP001202180">
    <property type="component" value="Unassembled WGS sequence"/>
</dbReference>
<dbReference type="InterPro" id="IPR010994">
    <property type="entry name" value="RuvA_2-like"/>
</dbReference>
<dbReference type="SUPFAM" id="SSF47781">
    <property type="entry name" value="RuvA domain 2-like"/>
    <property type="match status" value="1"/>
</dbReference>
<sequence length="701" mass="80272">MIKTNLHIVYLLLASWGITCVSVYAQSNPYNRNPDRSTDAVGRYIQDLFPVQTEGIDYQSVYDALTQLYANPLDLNTATREELEATYLLTERQLTSLANYRLDVGDLLSVYELQAVPDFDLPTIRRLIPFVTVAGTSGLFGNLPTPTDNYLIVRYEQVMEQQKGYQEAIADKNGKLPTRYLGNSQQWYARYRYSRPRAFSVGLTLEKDPGEAMRWQPSARQYGTDYVSFHAQLQNRGRWRNIILGDYQLQVGQGLVLSAGFVLGKSAETVQTVRRPTLGARPYTSLTEYGYFRGATATYAIRPTLDLTLMAARNRRDANTTTDNQEVIATSLQTSGLHRTPSELDDQGSLLETNIGAHLLYHDRRQSQLGLTFLRTDFDNFFRRRNLPYNQYEFTGKHNLVLGLHGGYIWRNWNFFGEVARSSGSATNSGGTGVVIGTLTSFTKKIDLAILIRHYDQNFHSFYSNGFSEGSRTINESGAYVGAKYTVYRKLTVSAFVDYFRFPWLKFLVEKPSSGFDYLLQTRYTPNRQTAFYAIYHEEHKQKNLPDSNPKVIVGTTRRSLAFNAEYKLTPGLSLRSRVQWGSFAYSAQSSSNGFALVQDATLELRKLSLSGRIALFGTDDYDSRQYVYERDVLYAFSFPAYYNRGFRHYLLAQYNLNRHVTIWLRWSRTDLINQQTVGSDLDQINAPHKSEVKIQTRWRF</sequence>
<keyword evidence="2" id="KW-1185">Reference proteome</keyword>
<organism evidence="1 2">
    <name type="scientific">Spirosoma liriopis</name>
    <dbReference type="NCBI Taxonomy" id="2937440"/>
    <lineage>
        <taxon>Bacteria</taxon>
        <taxon>Pseudomonadati</taxon>
        <taxon>Bacteroidota</taxon>
        <taxon>Cytophagia</taxon>
        <taxon>Cytophagales</taxon>
        <taxon>Cytophagaceae</taxon>
        <taxon>Spirosoma</taxon>
    </lineage>
</organism>
<proteinExistence type="predicted"/>
<evidence type="ECO:0000313" key="1">
    <source>
        <dbReference type="EMBL" id="MCK8491910.1"/>
    </source>
</evidence>
<gene>
    <name evidence="1" type="ORF">M0L20_08620</name>
</gene>
<name>A0ABT0HIB8_9BACT</name>
<evidence type="ECO:0000313" key="2">
    <source>
        <dbReference type="Proteomes" id="UP001202180"/>
    </source>
</evidence>
<reference evidence="1 2" key="1">
    <citation type="submission" date="2022-04" db="EMBL/GenBank/DDBJ databases">
        <title>Spirosoma sp. strain RP8 genome sequencing and assembly.</title>
        <authorList>
            <person name="Jung Y."/>
        </authorList>
    </citation>
    <scope>NUCLEOTIDE SEQUENCE [LARGE SCALE GENOMIC DNA]</scope>
    <source>
        <strain evidence="1 2">RP8</strain>
    </source>
</reference>
<dbReference type="EMBL" id="JALPRF010000001">
    <property type="protein sequence ID" value="MCK8491910.1"/>
    <property type="molecule type" value="Genomic_DNA"/>
</dbReference>